<feature type="domain" description="UvrD-like helicase ATP-binding" evidence="17">
    <location>
        <begin position="1"/>
        <end position="467"/>
    </location>
</feature>
<comment type="similarity">
    <text evidence="15">Belongs to the helicase family. UvrD subfamily.</text>
</comment>
<comment type="cofactor">
    <cofactor evidence="15">
        <name>Mg(2+)</name>
        <dbReference type="ChEBI" id="CHEBI:18420"/>
    </cofactor>
    <text evidence="15">Binds 1 Mg(2+) ion per subunit.</text>
</comment>
<evidence type="ECO:0000256" key="14">
    <source>
        <dbReference type="ARBA" id="ARBA00048988"/>
    </source>
</evidence>
<dbReference type="InterPro" id="IPR014016">
    <property type="entry name" value="UvrD-like_ATP-bd"/>
</dbReference>
<dbReference type="GO" id="GO:0043138">
    <property type="term" value="F:3'-5' DNA helicase activity"/>
    <property type="evidence" value="ECO:0007669"/>
    <property type="project" value="UniProtKB-UniRule"/>
</dbReference>
<dbReference type="GO" id="GO:0005524">
    <property type="term" value="F:ATP binding"/>
    <property type="evidence" value="ECO:0007669"/>
    <property type="project" value="UniProtKB-UniRule"/>
</dbReference>
<dbReference type="GO" id="GO:0000287">
    <property type="term" value="F:magnesium ion binding"/>
    <property type="evidence" value="ECO:0007669"/>
    <property type="project" value="UniProtKB-UniRule"/>
</dbReference>
<evidence type="ECO:0000256" key="4">
    <source>
        <dbReference type="ARBA" id="ARBA00022763"/>
    </source>
</evidence>
<comment type="miscellaneous">
    <text evidence="15">In the RecBCD complex, RecB has a slow 3'-5' helicase, an exonuclease activity and loads RecA onto ssDNA, RecD has a fast 5'-3' helicase activity, while RecC stimulates the ATPase and processivity of the RecB helicase and contributes to recognition of the Chi site.</text>
</comment>
<accession>A0A2T5J391</accession>
<dbReference type="InterPro" id="IPR027417">
    <property type="entry name" value="P-loop_NTPase"/>
</dbReference>
<comment type="domain">
    <text evidence="15">The C-terminal domain has nuclease activity and interacts with RecD. It interacts with RecA, facilitating its loading onto ssDNA.</text>
</comment>
<dbReference type="PROSITE" id="PS51198">
    <property type="entry name" value="UVRD_HELICASE_ATP_BIND"/>
    <property type="match status" value="1"/>
</dbReference>
<dbReference type="GO" id="GO:0005829">
    <property type="term" value="C:cytosol"/>
    <property type="evidence" value="ECO:0007669"/>
    <property type="project" value="TreeGrafter"/>
</dbReference>
<dbReference type="Pfam" id="PF12705">
    <property type="entry name" value="PDDEXK_1"/>
    <property type="match status" value="1"/>
</dbReference>
<dbReference type="InterPro" id="IPR004586">
    <property type="entry name" value="RecB"/>
</dbReference>
<dbReference type="InterPro" id="IPR014017">
    <property type="entry name" value="DNA_helicase_UvrD-like_C"/>
</dbReference>
<dbReference type="InterPro" id="IPR000212">
    <property type="entry name" value="DNA_helicase_UvrD/REP"/>
</dbReference>
<sequence length="1183" mass="135613">MTTPALTCPLIGVQLIEASAGTGKTWTLSALVARLIVQRQLEIKQVLAITFTKAAAAELRDRIRQRLVQLQHGLAQPQSNLEPDIFLDYMTGWVHAKRCQSQAIALLDNAIANFDEATITTINGFCQAELIEQALASGMPFETKLLTDIRPLVEELVQDYCRQRWQQAHPVLVSYFINHADFQPSALASFVLTVLQKGQARIIKPEIATHKMLVEQTQLLWQDFAAVWLQQRATIAQLFVEHIHLLDGKSFKLASLEKMYALLDIECQHQLQGILFHKALKEALKRFSRAHLDEKRVSKTVKANQYFPSHPFFVLAEQVWAKLEELEAYVLAVGFSFKANLVGVIKYQLLARLSAEQSQSFDMQIKRLAEALTEPDVGAVLAQQLRQKYPVALVDEFQDTDDFQYQILQHIYIQPEAQQQHCALFLVGDPKQAIYGFRGADVYTYLKAHDAIHKQQRYHLDTNQRSVSPLVNALNNLFNQQTNTFKQDKIHYQEVKTGAREHAPLIDVRESTQANLQPLRLSYWPTEKTNKEQGLAWAITNAVNEVVHLLTGANQKQVFLGERVLQAKDIVFLVRSHNEGEQCRAVLAQAGIKAAVQSKDKVFQTPEADDMARVLAAFAEPHNEAKVRAVLISRLCSATLTQLLVWQEDARQWTQQLMRFQHYHKLWQQKGFMVAWRDFLQQEQAIARISHLPQGERILTNLLHLADLLHEEYRQRSGMRQLSDWFNQQRRQTTDSEAAELRLESDENLVKITTIHQSKGLEYPIVFIPSLWQPPRTDKLTPFYHQQDEAIFNLSQQLDEQAQQQIIAEVLSEDLRLAYVALTRAVQRCYIYWCPLQTSTNDGRLSALGYWLESYLSDMPRLMQVCPDIRVMAQGMADVDYWQAPLHQQPLLAVKTAPKVGRGFRLTSFSSLQQGAKSHYQEAEVLEIKDDEGKEIIIEEPDDDVALARFNFAGKSVLAKNVGNCLHQLFELVDFRQEVSTWDSLIEQQLQNHGIITTWTPDVISWLTDVMQAPLRPDLHLKDLAPWQTLRELDFHLPLHKLQTTAFIRCLRQHGVSVADLPYQEITGFLKGSIDLVFYHQGRYFIADYKSNHLGHRFEDYQPALLHEAMYSHGYYLQAAIYALALHRWLTSRLLNYKPEHHLGGVFYLFIRGMHAQGQEGILPWQPSVALLEDLSALLEETP</sequence>
<dbReference type="EMBL" id="QAON01000001">
    <property type="protein sequence ID" value="PTQ90963.1"/>
    <property type="molecule type" value="Genomic_DNA"/>
</dbReference>
<keyword evidence="10 15" id="KW-0238">DNA-binding</keyword>
<dbReference type="Gene3D" id="3.40.50.300">
    <property type="entry name" value="P-loop containing nucleotide triphosphate hydrolases"/>
    <property type="match status" value="2"/>
</dbReference>
<comment type="catalytic activity">
    <reaction evidence="14 15">
        <text>ATP + H2O = ADP + phosphate + H(+)</text>
        <dbReference type="Rhea" id="RHEA:13065"/>
        <dbReference type="ChEBI" id="CHEBI:15377"/>
        <dbReference type="ChEBI" id="CHEBI:15378"/>
        <dbReference type="ChEBI" id="CHEBI:30616"/>
        <dbReference type="ChEBI" id="CHEBI:43474"/>
        <dbReference type="ChEBI" id="CHEBI:456216"/>
        <dbReference type="EC" id="5.6.2.4"/>
    </reaction>
</comment>
<dbReference type="Gene3D" id="1.10.3170.10">
    <property type="entry name" value="Recbcd, chain B, domain 2"/>
    <property type="match status" value="1"/>
</dbReference>
<keyword evidence="12 15" id="KW-0413">Isomerase</keyword>
<dbReference type="RefSeq" id="WP_107863996.1">
    <property type="nucleotide sequence ID" value="NZ_QAON01000001.1"/>
</dbReference>
<evidence type="ECO:0000256" key="5">
    <source>
        <dbReference type="ARBA" id="ARBA00022801"/>
    </source>
</evidence>
<evidence type="ECO:0000256" key="9">
    <source>
        <dbReference type="ARBA" id="ARBA00022842"/>
    </source>
</evidence>
<dbReference type="HAMAP" id="MF_01485">
    <property type="entry name" value="RecB"/>
    <property type="match status" value="1"/>
</dbReference>
<comment type="catalytic activity">
    <reaction evidence="15">
        <text>Exonucleolytic cleavage (in the presence of ATP) in either 5'- to 3'- or 3'- to 5'-direction to yield 5'-phosphooligonucleotides.</text>
        <dbReference type="EC" id="3.1.11.5"/>
    </reaction>
</comment>
<dbReference type="GO" id="GO:0008854">
    <property type="term" value="F:exodeoxyribonuclease V activity"/>
    <property type="evidence" value="ECO:0007669"/>
    <property type="project" value="UniProtKB-EC"/>
</dbReference>
<evidence type="ECO:0000259" key="17">
    <source>
        <dbReference type="PROSITE" id="PS51198"/>
    </source>
</evidence>
<dbReference type="PANTHER" id="PTHR11070">
    <property type="entry name" value="UVRD / RECB / PCRA DNA HELICASE FAMILY MEMBER"/>
    <property type="match status" value="1"/>
</dbReference>
<evidence type="ECO:0000256" key="15">
    <source>
        <dbReference type="HAMAP-Rule" id="MF_01485"/>
    </source>
</evidence>
<evidence type="ECO:0000256" key="6">
    <source>
        <dbReference type="ARBA" id="ARBA00022806"/>
    </source>
</evidence>
<protein>
    <recommendedName>
        <fullName evidence="15">RecBCD enzyme subunit RecB</fullName>
        <ecNumber evidence="15">3.1.11.5</ecNumber>
        <ecNumber evidence="15">5.6.2.4</ecNumber>
    </recommendedName>
    <alternativeName>
        <fullName evidence="15">DNA 3'-5' helicase subunit RecB</fullName>
    </alternativeName>
    <alternativeName>
        <fullName evidence="15">Exonuclease V subunit RecB</fullName>
        <shortName evidence="15">ExoV subunit RecB</shortName>
    </alternativeName>
    <alternativeName>
        <fullName evidence="15">Helicase/nuclease RecBCD subunit RecB</fullName>
    </alternativeName>
</protein>
<evidence type="ECO:0000256" key="11">
    <source>
        <dbReference type="ARBA" id="ARBA00023204"/>
    </source>
</evidence>
<dbReference type="PROSITE" id="PS51217">
    <property type="entry name" value="UVRD_HELICASE_CTER"/>
    <property type="match status" value="1"/>
</dbReference>
<dbReference type="Pfam" id="PF00580">
    <property type="entry name" value="UvrD-helicase"/>
    <property type="match status" value="1"/>
</dbReference>
<comment type="subunit">
    <text evidence="15">Heterotrimer of RecB, RecC and RecD. All subunits contribute to DNA-binding. Interacts with RecA.</text>
</comment>
<dbReference type="CDD" id="cd22352">
    <property type="entry name" value="RecB_C-like"/>
    <property type="match status" value="1"/>
</dbReference>
<evidence type="ECO:0000256" key="16">
    <source>
        <dbReference type="PROSITE-ProRule" id="PRU00560"/>
    </source>
</evidence>
<feature type="binding site" evidence="15">
    <location>
        <position position="967"/>
    </location>
    <ligand>
        <name>Mg(2+)</name>
        <dbReference type="ChEBI" id="CHEBI:18420"/>
    </ligand>
</feature>
<dbReference type="NCBIfam" id="TIGR00609">
    <property type="entry name" value="recB"/>
    <property type="match status" value="1"/>
</dbReference>
<dbReference type="Pfam" id="PF13361">
    <property type="entry name" value="UvrD_C"/>
    <property type="match status" value="1"/>
</dbReference>
<dbReference type="GO" id="GO:0009338">
    <property type="term" value="C:exodeoxyribonuclease V complex"/>
    <property type="evidence" value="ECO:0007669"/>
    <property type="project" value="TreeGrafter"/>
</dbReference>
<keyword evidence="1 15" id="KW-0540">Nuclease</keyword>
<keyword evidence="9 15" id="KW-0460">Magnesium</keyword>
<feature type="active site" description="For nuclease activity" evidence="15">
    <location>
        <position position="1088"/>
    </location>
</feature>
<keyword evidence="5 15" id="KW-0378">Hydrolase</keyword>
<feature type="domain" description="UvrD-like helicase C-terminal" evidence="18">
    <location>
        <begin position="468"/>
        <end position="760"/>
    </location>
</feature>
<feature type="binding site" evidence="15">
    <location>
        <position position="1088"/>
    </location>
    <ligand>
        <name>Mg(2+)</name>
        <dbReference type="ChEBI" id="CHEBI:18420"/>
    </ligand>
</feature>
<dbReference type="GO" id="GO:0000724">
    <property type="term" value="P:double-strand break repair via homologous recombination"/>
    <property type="evidence" value="ECO:0007669"/>
    <property type="project" value="UniProtKB-UniRule"/>
</dbReference>
<dbReference type="Proteomes" id="UP000244223">
    <property type="component" value="Unassembled WGS sequence"/>
</dbReference>
<evidence type="ECO:0000256" key="12">
    <source>
        <dbReference type="ARBA" id="ARBA00023235"/>
    </source>
</evidence>
<keyword evidence="4 15" id="KW-0227">DNA damage</keyword>
<dbReference type="EC" id="3.1.11.5" evidence="15"/>
<evidence type="ECO:0000256" key="2">
    <source>
        <dbReference type="ARBA" id="ARBA00022723"/>
    </source>
</evidence>
<gene>
    <name evidence="15" type="primary">recB</name>
    <name evidence="19" type="ORF">C8N29_10132</name>
</gene>
<dbReference type="InterPro" id="IPR011335">
    <property type="entry name" value="Restrct_endonuc-II-like"/>
</dbReference>
<keyword evidence="11 15" id="KW-0234">DNA repair</keyword>
<feature type="region of interest" description="Nuclease activity, interacts with RecD and RecA" evidence="15">
    <location>
        <begin position="903"/>
        <end position="1183"/>
    </location>
</feature>
<comment type="catalytic activity">
    <reaction evidence="13 15">
        <text>Couples ATP hydrolysis with the unwinding of duplex DNA by translocating in the 3'-5' direction.</text>
        <dbReference type="EC" id="5.6.2.4"/>
    </reaction>
</comment>
<keyword evidence="8 15" id="KW-0067">ATP-binding</keyword>
<feature type="binding site" evidence="16">
    <location>
        <begin position="18"/>
        <end position="25"/>
    </location>
    <ligand>
        <name>ATP</name>
        <dbReference type="ChEBI" id="CHEBI:30616"/>
    </ligand>
</feature>
<keyword evidence="2 15" id="KW-0479">Metal-binding</keyword>
<dbReference type="Gene3D" id="3.90.320.10">
    <property type="match status" value="1"/>
</dbReference>
<evidence type="ECO:0000313" key="19">
    <source>
        <dbReference type="EMBL" id="PTQ90963.1"/>
    </source>
</evidence>
<dbReference type="Gene3D" id="1.10.486.10">
    <property type="entry name" value="PCRA, domain 4"/>
    <property type="match status" value="1"/>
</dbReference>
<feature type="binding site" evidence="15">
    <location>
        <position position="1075"/>
    </location>
    <ligand>
        <name>Mg(2+)</name>
        <dbReference type="ChEBI" id="CHEBI:18420"/>
    </ligand>
</feature>
<evidence type="ECO:0000313" key="20">
    <source>
        <dbReference type="Proteomes" id="UP000244223"/>
    </source>
</evidence>
<dbReference type="EC" id="5.6.2.4" evidence="15"/>
<keyword evidence="3 15" id="KW-0547">Nucleotide-binding</keyword>
<dbReference type="AlphaFoldDB" id="A0A2T5J391"/>
<dbReference type="PANTHER" id="PTHR11070:SF23">
    <property type="entry name" value="RECBCD ENZYME SUBUNIT RECB"/>
    <property type="match status" value="1"/>
</dbReference>
<dbReference type="InterPro" id="IPR011604">
    <property type="entry name" value="PDDEXK-like_dom_sf"/>
</dbReference>
<evidence type="ECO:0000256" key="10">
    <source>
        <dbReference type="ARBA" id="ARBA00023125"/>
    </source>
</evidence>
<evidence type="ECO:0000256" key="8">
    <source>
        <dbReference type="ARBA" id="ARBA00022840"/>
    </source>
</evidence>
<dbReference type="SUPFAM" id="SSF52540">
    <property type="entry name" value="P-loop containing nucleoside triphosphate hydrolases"/>
    <property type="match status" value="1"/>
</dbReference>
<proteinExistence type="inferred from homology"/>
<evidence type="ECO:0000259" key="18">
    <source>
        <dbReference type="PROSITE" id="PS51217"/>
    </source>
</evidence>
<name>A0A2T5J391_9GAMM</name>
<dbReference type="OrthoDB" id="9810135at2"/>
<evidence type="ECO:0000256" key="3">
    <source>
        <dbReference type="ARBA" id="ARBA00022741"/>
    </source>
</evidence>
<comment type="caution">
    <text evidence="19">The sequence shown here is derived from an EMBL/GenBank/DDBJ whole genome shotgun (WGS) entry which is preliminary data.</text>
</comment>
<evidence type="ECO:0000256" key="1">
    <source>
        <dbReference type="ARBA" id="ARBA00022722"/>
    </source>
</evidence>
<reference evidence="19 20" key="1">
    <citation type="submission" date="2018-04" db="EMBL/GenBank/DDBJ databases">
        <title>Genomic Encyclopedia of Archaeal and Bacterial Type Strains, Phase II (KMG-II): from individual species to whole genera.</title>
        <authorList>
            <person name="Goeker M."/>
        </authorList>
    </citation>
    <scope>NUCLEOTIDE SEQUENCE [LARGE SCALE GENOMIC DNA]</scope>
    <source>
        <strain evidence="19 20">DSM 5822</strain>
    </source>
</reference>
<comment type="domain">
    <text evidence="15">The N-terminal DNA-binding domain is a ssDNA-dependent ATPase and has ATP-dependent 3'-5' helicase function. This domain interacts with RecC.</text>
</comment>
<keyword evidence="6 15" id="KW-0347">Helicase</keyword>
<organism evidence="19 20">
    <name type="scientific">Agitococcus lubricus</name>
    <dbReference type="NCBI Taxonomy" id="1077255"/>
    <lineage>
        <taxon>Bacteria</taxon>
        <taxon>Pseudomonadati</taxon>
        <taxon>Pseudomonadota</taxon>
        <taxon>Gammaproteobacteria</taxon>
        <taxon>Moraxellales</taxon>
        <taxon>Moraxellaceae</taxon>
        <taxon>Agitococcus</taxon>
    </lineage>
</organism>
<evidence type="ECO:0000256" key="7">
    <source>
        <dbReference type="ARBA" id="ARBA00022839"/>
    </source>
</evidence>
<keyword evidence="20" id="KW-1185">Reference proteome</keyword>
<keyword evidence="7 15" id="KW-0269">Exonuclease</keyword>
<evidence type="ECO:0000256" key="13">
    <source>
        <dbReference type="ARBA" id="ARBA00034617"/>
    </source>
</evidence>
<dbReference type="SUPFAM" id="SSF52980">
    <property type="entry name" value="Restriction endonuclease-like"/>
    <property type="match status" value="1"/>
</dbReference>
<feature type="region of interest" description="DNA-binding and helicase activity, interacts with RecC" evidence="15">
    <location>
        <begin position="1"/>
        <end position="888"/>
    </location>
</feature>
<comment type="function">
    <text evidence="15">A helicase/nuclease that prepares dsDNA breaks (DSB) for recombinational DNA repair. Binds to DSBs and unwinds DNA via a highly rapid and processive ATP-dependent bidirectional helicase activity. Unwinds dsDNA until it encounters a Chi (crossover hotspot instigator) sequence from the 3' direction. Cuts ssDNA a few nucleotides 3' to the Chi site. The properties and activities of the enzyme are changed at Chi. The Chi-altered holoenzyme produces a long 3'-ssDNA overhang and facilitates RecA-binding to the ssDNA for homologous DNA recombination and repair. Holoenzyme degrades any linearized DNA that is unable to undergo homologous recombination. In the holoenzyme this subunit contributes ATPase, 3'-5' helicase, exonuclease activity and loads RecA onto ssDNA.</text>
</comment>
<dbReference type="GO" id="GO:0003677">
    <property type="term" value="F:DNA binding"/>
    <property type="evidence" value="ECO:0007669"/>
    <property type="project" value="UniProtKB-UniRule"/>
</dbReference>
<dbReference type="InterPro" id="IPR038726">
    <property type="entry name" value="PDDEXK_AddAB-type"/>
</dbReference>